<evidence type="ECO:0000313" key="2">
    <source>
        <dbReference type="Proteomes" id="UP000294601"/>
    </source>
</evidence>
<evidence type="ECO:0000313" key="1">
    <source>
        <dbReference type="EMBL" id="QBP27606.1"/>
    </source>
</evidence>
<sequence>MSTGFLLGNISDISAFATGFLLPVDGAVYANIFGADSSPARNLINGRPDATVIGSPVVNDRSVTLTSMESYIDTGVKQTGEMTIITLGQPAGTTSNFIHWSNYGSPVTNGGSGLTSIDFAQQSNATGNPTLSLGYTLDNFATRLSLSYGITAGADTVKRRAIASVFSQSAMTTRLRDLVNKKSQQNAIPANGVLLQAGNILLGSHYTAATASKGDLYFAAIYPRALTDAEIDAVYVPIKAFFGLQ</sequence>
<protein>
    <submittedName>
        <fullName evidence="1">Uncharacterized protein</fullName>
    </submittedName>
</protein>
<organism evidence="1 2">
    <name type="scientific">Klebsiella phage ST13-OXA48phi12.1</name>
    <dbReference type="NCBI Taxonomy" id="2510464"/>
    <lineage>
        <taxon>Viruses</taxon>
        <taxon>Duplodnaviria</taxon>
        <taxon>Heunggongvirae</taxon>
        <taxon>Uroviricota</taxon>
        <taxon>Caudoviricetes</taxon>
        <taxon>Peduoviridae</taxon>
        <taxon>Dagavirus</taxon>
        <taxon>Dagavirus ST13OXA48phi121</taxon>
    </lineage>
</organism>
<name>A0A482J399_9CAUD</name>
<dbReference type="Proteomes" id="UP000294601">
    <property type="component" value="Segment"/>
</dbReference>
<accession>A0A482J399</accession>
<proteinExistence type="predicted"/>
<dbReference type="EMBL" id="MK422453">
    <property type="protein sequence ID" value="QBP27606.1"/>
    <property type="molecule type" value="Genomic_DNA"/>
</dbReference>
<dbReference type="GeneID" id="55811965"/>
<dbReference type="RefSeq" id="YP_009882659.1">
    <property type="nucleotide sequence ID" value="NC_049453.1"/>
</dbReference>
<dbReference type="KEGG" id="vg:55811965"/>
<reference evidence="1 2" key="1">
    <citation type="submission" date="2019-01" db="EMBL/GenBank/DDBJ databases">
        <authorList>
            <person name="Bleriot I."/>
            <person name="Guijarro P."/>
            <person name="Trastoy R."/>
            <person name="Blasco L."/>
            <person name="Fernandez-Garcia L."/>
            <person name="Ambroa A."/>
            <person name="Perez-Nadales E."/>
            <person name="Fernandez-Cuenca F."/>
            <person name="Torre-Cisneros J."/>
            <person name="Oteo J."/>
            <person name="Oliver A."/>
            <person name="Canton R."/>
            <person name="Kidd T."/>
            <person name="Navarro F."/>
            <person name="Miro E."/>
            <person name="Pascual A."/>
            <person name="Bou G."/>
            <person name="Martinez-Martinez L."/>
            <person name="Tomas M."/>
        </authorList>
    </citation>
    <scope>NUCLEOTIDE SEQUENCE [LARGE SCALE GENOMIC DNA]</scope>
</reference>
<keyword evidence="2" id="KW-1185">Reference proteome</keyword>